<dbReference type="AlphaFoldDB" id="A0A813NR72"/>
<dbReference type="SMART" id="SM00338">
    <property type="entry name" value="BRLZ"/>
    <property type="match status" value="1"/>
</dbReference>
<evidence type="ECO:0000256" key="4">
    <source>
        <dbReference type="ARBA" id="ARBA00023163"/>
    </source>
</evidence>
<evidence type="ECO:0000256" key="2">
    <source>
        <dbReference type="ARBA" id="ARBA00023015"/>
    </source>
</evidence>
<dbReference type="InterPro" id="IPR001630">
    <property type="entry name" value="Leuzip_CREB"/>
</dbReference>
<evidence type="ECO:0000256" key="1">
    <source>
        <dbReference type="ARBA" id="ARBA00004123"/>
    </source>
</evidence>
<evidence type="ECO:0000313" key="9">
    <source>
        <dbReference type="EMBL" id="CAF0739217.1"/>
    </source>
</evidence>
<dbReference type="PANTHER" id="PTHR45879">
    <property type="entry name" value="CYCLIC AMP RESPONSE ELEMENT-BINDING PROTEIN B"/>
    <property type="match status" value="1"/>
</dbReference>
<feature type="compositionally biased region" description="Basic and acidic residues" evidence="7">
    <location>
        <begin position="217"/>
        <end position="227"/>
    </location>
</feature>
<proteinExistence type="predicted"/>
<keyword evidence="6" id="KW-0175">Coiled coil</keyword>
<feature type="compositionally biased region" description="Polar residues" evidence="7">
    <location>
        <begin position="48"/>
        <end position="62"/>
    </location>
</feature>
<dbReference type="PANTHER" id="PTHR45879:SF3">
    <property type="entry name" value="CYCLIC AMP RESPONSE ELEMENT-BINDING PROTEIN B"/>
    <property type="match status" value="1"/>
</dbReference>
<evidence type="ECO:0000256" key="3">
    <source>
        <dbReference type="ARBA" id="ARBA00023125"/>
    </source>
</evidence>
<gene>
    <name evidence="9" type="ORF">IZO911_LOCUS3422</name>
    <name evidence="10" type="ORF">KXQ929_LOCUS10698</name>
</gene>
<accession>A0A813NR72</accession>
<dbReference type="SUPFAM" id="SSF57959">
    <property type="entry name" value="Leucine zipper domain"/>
    <property type="match status" value="1"/>
</dbReference>
<evidence type="ECO:0000256" key="5">
    <source>
        <dbReference type="ARBA" id="ARBA00023242"/>
    </source>
</evidence>
<organism evidence="9 11">
    <name type="scientific">Adineta steineri</name>
    <dbReference type="NCBI Taxonomy" id="433720"/>
    <lineage>
        <taxon>Eukaryota</taxon>
        <taxon>Metazoa</taxon>
        <taxon>Spiralia</taxon>
        <taxon>Gnathifera</taxon>
        <taxon>Rotifera</taxon>
        <taxon>Eurotatoria</taxon>
        <taxon>Bdelloidea</taxon>
        <taxon>Adinetida</taxon>
        <taxon>Adinetidae</taxon>
        <taxon>Adineta</taxon>
    </lineage>
</organism>
<evidence type="ECO:0000313" key="11">
    <source>
        <dbReference type="Proteomes" id="UP000663860"/>
    </source>
</evidence>
<dbReference type="InterPro" id="IPR004827">
    <property type="entry name" value="bZIP"/>
</dbReference>
<reference evidence="9" key="1">
    <citation type="submission" date="2021-02" db="EMBL/GenBank/DDBJ databases">
        <authorList>
            <person name="Nowell W R."/>
        </authorList>
    </citation>
    <scope>NUCLEOTIDE SEQUENCE</scope>
</reference>
<name>A0A813NR72_9BILA</name>
<dbReference type="PROSITE" id="PS00036">
    <property type="entry name" value="BZIP_BASIC"/>
    <property type="match status" value="1"/>
</dbReference>
<feature type="region of interest" description="Disordered" evidence="7">
    <location>
        <begin position="183"/>
        <end position="242"/>
    </location>
</feature>
<feature type="domain" description="BZIP" evidence="8">
    <location>
        <begin position="226"/>
        <end position="277"/>
    </location>
</feature>
<feature type="compositionally biased region" description="Basic residues" evidence="7">
    <location>
        <begin position="206"/>
        <end position="216"/>
    </location>
</feature>
<dbReference type="GO" id="GO:0005667">
    <property type="term" value="C:transcription regulator complex"/>
    <property type="evidence" value="ECO:0007669"/>
    <property type="project" value="TreeGrafter"/>
</dbReference>
<protein>
    <recommendedName>
        <fullName evidence="8">BZIP domain-containing protein</fullName>
    </recommendedName>
</protein>
<dbReference type="PROSITE" id="PS50217">
    <property type="entry name" value="BZIP"/>
    <property type="match status" value="1"/>
</dbReference>
<evidence type="ECO:0000256" key="7">
    <source>
        <dbReference type="SAM" id="MobiDB-lite"/>
    </source>
</evidence>
<sequence length="295" mass="33124">MESKNFAHVQNLSSTTNHSLVSNTTTTTAPKSFVLSPTINTTVETPTRQTIQTSSQFESTSVNSDNNNINKESNILLNHPTFTIKEEQSDDNNYLEPEYSIITNQLPIKQSKINNTIQETEGNTRGHLYSRESIHGLATNSMSMANIDGHRISTLNQTHITDNGGSYFVSGLPSDMASNYKLARSSNSDLPSPSTSSNSSNPSSSNHHHHQHHQGKRHDDGGADPTRKRAVRLQKNRDAARECRRKKKEYIKCLEERVTGLETQNKALIEELRQLKELYCQREETNNNKISTSTR</sequence>
<dbReference type="EMBL" id="CAJNOE010000018">
    <property type="protein sequence ID" value="CAF0739217.1"/>
    <property type="molecule type" value="Genomic_DNA"/>
</dbReference>
<keyword evidence="2" id="KW-0805">Transcription regulation</keyword>
<dbReference type="Pfam" id="PF00170">
    <property type="entry name" value="bZIP_1"/>
    <property type="match status" value="1"/>
</dbReference>
<dbReference type="CDD" id="cd14690">
    <property type="entry name" value="bZIP_CREB1"/>
    <property type="match status" value="1"/>
</dbReference>
<dbReference type="Proteomes" id="UP000663860">
    <property type="component" value="Unassembled WGS sequence"/>
</dbReference>
<evidence type="ECO:0000259" key="8">
    <source>
        <dbReference type="PROSITE" id="PS50217"/>
    </source>
</evidence>
<keyword evidence="5" id="KW-0539">Nucleus</keyword>
<dbReference type="EMBL" id="CAJOBB010000512">
    <property type="protein sequence ID" value="CAF3696011.1"/>
    <property type="molecule type" value="Genomic_DNA"/>
</dbReference>
<evidence type="ECO:0000313" key="10">
    <source>
        <dbReference type="EMBL" id="CAF3696011.1"/>
    </source>
</evidence>
<feature type="coiled-coil region" evidence="6">
    <location>
        <begin position="251"/>
        <end position="288"/>
    </location>
</feature>
<keyword evidence="3" id="KW-0238">DNA-binding</keyword>
<dbReference type="Gene3D" id="1.20.5.170">
    <property type="match status" value="1"/>
</dbReference>
<dbReference type="GO" id="GO:0000981">
    <property type="term" value="F:DNA-binding transcription factor activity, RNA polymerase II-specific"/>
    <property type="evidence" value="ECO:0007669"/>
    <property type="project" value="TreeGrafter"/>
</dbReference>
<dbReference type="GO" id="GO:0000978">
    <property type="term" value="F:RNA polymerase II cis-regulatory region sequence-specific DNA binding"/>
    <property type="evidence" value="ECO:0007669"/>
    <property type="project" value="TreeGrafter"/>
</dbReference>
<keyword evidence="4" id="KW-0804">Transcription</keyword>
<dbReference type="InterPro" id="IPR046347">
    <property type="entry name" value="bZIP_sf"/>
</dbReference>
<evidence type="ECO:0000256" key="6">
    <source>
        <dbReference type="SAM" id="Coils"/>
    </source>
</evidence>
<comment type="subcellular location">
    <subcellularLocation>
        <location evidence="1">Nucleus</location>
    </subcellularLocation>
</comment>
<dbReference type="GO" id="GO:0005634">
    <property type="term" value="C:nucleus"/>
    <property type="evidence" value="ECO:0007669"/>
    <property type="project" value="UniProtKB-SubCell"/>
</dbReference>
<feature type="compositionally biased region" description="Low complexity" evidence="7">
    <location>
        <begin position="185"/>
        <end position="205"/>
    </location>
</feature>
<dbReference type="FunFam" id="1.20.5.170:FF:000003">
    <property type="entry name" value="cAMP-responsive element modulator isoform X2"/>
    <property type="match status" value="1"/>
</dbReference>
<comment type="caution">
    <text evidence="9">The sequence shown here is derived from an EMBL/GenBank/DDBJ whole genome shotgun (WGS) entry which is preliminary data.</text>
</comment>
<dbReference type="Proteomes" id="UP000663868">
    <property type="component" value="Unassembled WGS sequence"/>
</dbReference>
<feature type="region of interest" description="Disordered" evidence="7">
    <location>
        <begin position="48"/>
        <end position="69"/>
    </location>
</feature>